<dbReference type="OrthoDB" id="9304414at2759"/>
<evidence type="ECO:0000313" key="3">
    <source>
        <dbReference type="Proteomes" id="UP000092124"/>
    </source>
</evidence>
<keyword evidence="3" id="KW-1185">Reference proteome</keyword>
<dbReference type="InterPro" id="IPR022613">
    <property type="entry name" value="CH_CAMSAP_2"/>
</dbReference>
<sequence length="123" mass="14419">VNLKMREITEKEVKLKQQPLESPAHQKSPSKWYWKLVPCACNIHRVKRSHTQRPFSFYQLQVRYRREHLSARQSPYFPLLEDLMRDGSDGAALLAVVHYYCPEQMKLDAGIVQCLLPASTFVF</sequence>
<comment type="caution">
    <text evidence="2">The sequence shown here is derived from an EMBL/GenBank/DDBJ whole genome shotgun (WGS) entry which is preliminary data.</text>
</comment>
<dbReference type="GO" id="GO:0031122">
    <property type="term" value="P:cytoplasmic microtubule organization"/>
    <property type="evidence" value="ECO:0007669"/>
    <property type="project" value="TreeGrafter"/>
</dbReference>
<accession>A0A1A6H9I4</accession>
<evidence type="ECO:0000313" key="2">
    <source>
        <dbReference type="EMBL" id="OBS74956.1"/>
    </source>
</evidence>
<dbReference type="InterPro" id="IPR032940">
    <property type="entry name" value="CAMSAP"/>
</dbReference>
<feature type="non-terminal residue" evidence="2">
    <location>
        <position position="1"/>
    </location>
</feature>
<evidence type="ECO:0000259" key="1">
    <source>
        <dbReference type="Pfam" id="PF11971"/>
    </source>
</evidence>
<dbReference type="GO" id="GO:0007026">
    <property type="term" value="P:negative regulation of microtubule depolymerization"/>
    <property type="evidence" value="ECO:0007669"/>
    <property type="project" value="TreeGrafter"/>
</dbReference>
<dbReference type="Proteomes" id="UP000092124">
    <property type="component" value="Unassembled WGS sequence"/>
</dbReference>
<name>A0A1A6H9I4_NEOLE</name>
<dbReference type="PANTHER" id="PTHR21595">
    <property type="entry name" value="PATRONIN"/>
    <property type="match status" value="1"/>
</dbReference>
<dbReference type="GO" id="GO:0036449">
    <property type="term" value="C:microtubule minus-end"/>
    <property type="evidence" value="ECO:0007669"/>
    <property type="project" value="TreeGrafter"/>
</dbReference>
<protein>
    <recommendedName>
        <fullName evidence="1">CASAMP second calponin-homology domain-containing protein</fullName>
    </recommendedName>
</protein>
<dbReference type="PANTHER" id="PTHR21595:SF3">
    <property type="entry name" value="CALMODULIN-REGULATED SPECTRIN-ASSOCIATED PROTEIN 1"/>
    <property type="match status" value="1"/>
</dbReference>
<proteinExistence type="predicted"/>
<reference evidence="2 3" key="1">
    <citation type="submission" date="2016-06" db="EMBL/GenBank/DDBJ databases">
        <title>The Draft Genome Sequence and Annotation of the Desert Woodrat Neotoma lepida.</title>
        <authorList>
            <person name="Campbell M."/>
            <person name="Oakeson K.F."/>
            <person name="Yandell M."/>
            <person name="Halpert J.R."/>
            <person name="Dearing D."/>
        </authorList>
    </citation>
    <scope>NUCLEOTIDE SEQUENCE [LARGE SCALE GENOMIC DNA]</scope>
    <source>
        <strain evidence="2">417</strain>
        <tissue evidence="2">Liver</tissue>
    </source>
</reference>
<dbReference type="GO" id="GO:0005516">
    <property type="term" value="F:calmodulin binding"/>
    <property type="evidence" value="ECO:0007669"/>
    <property type="project" value="InterPro"/>
</dbReference>
<dbReference type="GO" id="GO:0051011">
    <property type="term" value="F:microtubule minus-end binding"/>
    <property type="evidence" value="ECO:0007669"/>
    <property type="project" value="TreeGrafter"/>
</dbReference>
<dbReference type="Pfam" id="PF11971">
    <property type="entry name" value="CAMSAP_CH"/>
    <property type="match status" value="1"/>
</dbReference>
<dbReference type="STRING" id="56216.A0A1A6H9I4"/>
<dbReference type="AlphaFoldDB" id="A0A1A6H9I4"/>
<gene>
    <name evidence="2" type="ORF">A6R68_14521</name>
</gene>
<dbReference type="EMBL" id="LZPO01044266">
    <property type="protein sequence ID" value="OBS74956.1"/>
    <property type="molecule type" value="Genomic_DNA"/>
</dbReference>
<organism evidence="2 3">
    <name type="scientific">Neotoma lepida</name>
    <name type="common">Desert woodrat</name>
    <dbReference type="NCBI Taxonomy" id="56216"/>
    <lineage>
        <taxon>Eukaryota</taxon>
        <taxon>Metazoa</taxon>
        <taxon>Chordata</taxon>
        <taxon>Craniata</taxon>
        <taxon>Vertebrata</taxon>
        <taxon>Euteleostomi</taxon>
        <taxon>Mammalia</taxon>
        <taxon>Eutheria</taxon>
        <taxon>Euarchontoglires</taxon>
        <taxon>Glires</taxon>
        <taxon>Rodentia</taxon>
        <taxon>Myomorpha</taxon>
        <taxon>Muroidea</taxon>
        <taxon>Cricetidae</taxon>
        <taxon>Neotominae</taxon>
        <taxon>Neotoma</taxon>
    </lineage>
</organism>
<feature type="domain" description="CASAMP second calponin-homology" evidence="1">
    <location>
        <begin position="69"/>
        <end position="108"/>
    </location>
</feature>